<dbReference type="InterPro" id="IPR050742">
    <property type="entry name" value="Helicase_Restrict-Modif_Enz"/>
</dbReference>
<accession>A0ABP7WSW7</accession>
<dbReference type="PANTHER" id="PTHR47396">
    <property type="entry name" value="TYPE I RESTRICTION ENZYME ECOKI R PROTEIN"/>
    <property type="match status" value="1"/>
</dbReference>
<dbReference type="SUPFAM" id="SSF52980">
    <property type="entry name" value="Restriction endonuclease-like"/>
    <property type="match status" value="1"/>
</dbReference>
<reference evidence="4" key="1">
    <citation type="journal article" date="2019" name="Int. J. Syst. Evol. Microbiol.">
        <title>The Global Catalogue of Microorganisms (GCM) 10K type strain sequencing project: providing services to taxonomists for standard genome sequencing and annotation.</title>
        <authorList>
            <consortium name="The Broad Institute Genomics Platform"/>
            <consortium name="The Broad Institute Genome Sequencing Center for Infectious Disease"/>
            <person name="Wu L."/>
            <person name="Ma J."/>
        </authorList>
    </citation>
    <scope>NUCLEOTIDE SEQUENCE [LARGE SCALE GENOMIC DNA]</scope>
    <source>
        <strain evidence="4">JCM 16702</strain>
    </source>
</reference>
<organism evidence="3 4">
    <name type="scientific">Actinomadura miaoliensis</name>
    <dbReference type="NCBI Taxonomy" id="430685"/>
    <lineage>
        <taxon>Bacteria</taxon>
        <taxon>Bacillati</taxon>
        <taxon>Actinomycetota</taxon>
        <taxon>Actinomycetes</taxon>
        <taxon>Streptosporangiales</taxon>
        <taxon>Thermomonosporaceae</taxon>
        <taxon>Actinomadura</taxon>
    </lineage>
</organism>
<dbReference type="InterPro" id="IPR027417">
    <property type="entry name" value="P-loop_NTPase"/>
</dbReference>
<dbReference type="PROSITE" id="PS51192">
    <property type="entry name" value="HELICASE_ATP_BIND_1"/>
    <property type="match status" value="1"/>
</dbReference>
<name>A0ABP7WSW7_9ACTN</name>
<dbReference type="InterPro" id="IPR001650">
    <property type="entry name" value="Helicase_C-like"/>
</dbReference>
<dbReference type="InterPro" id="IPR011856">
    <property type="entry name" value="tRNA_endonuc-like_dom_sf"/>
</dbReference>
<evidence type="ECO:0000313" key="4">
    <source>
        <dbReference type="Proteomes" id="UP001500683"/>
    </source>
</evidence>
<dbReference type="Gene3D" id="3.40.50.300">
    <property type="entry name" value="P-loop containing nucleotide triphosphate hydrolases"/>
    <property type="match status" value="2"/>
</dbReference>
<protein>
    <recommendedName>
        <fullName evidence="5">Restriction endonuclease subunit R</fullName>
    </recommendedName>
</protein>
<evidence type="ECO:0000259" key="1">
    <source>
        <dbReference type="PROSITE" id="PS51192"/>
    </source>
</evidence>
<dbReference type="SMART" id="SM00490">
    <property type="entry name" value="HELICc"/>
    <property type="match status" value="1"/>
</dbReference>
<dbReference type="InterPro" id="IPR011335">
    <property type="entry name" value="Restrct_endonuc-II-like"/>
</dbReference>
<dbReference type="Pfam" id="PF00271">
    <property type="entry name" value="Helicase_C"/>
    <property type="match status" value="1"/>
</dbReference>
<dbReference type="InterPro" id="IPR007560">
    <property type="entry name" value="Restrct_endonuc_IV_Mrr"/>
</dbReference>
<dbReference type="SMART" id="SM00487">
    <property type="entry name" value="DEXDc"/>
    <property type="match status" value="1"/>
</dbReference>
<sequence>MDTTGSGFLEPAFLLSLGPNQFPRQIERLLWHLGFTDVANIDGSGDGGGDLLGRRRGQAWVLQCKWKKRGIVNAAAVDEVARARDQYRADKAAVVTNMRFSVDATKRTDQLALLAPKINLWSGSTLERVFAQVDEKFTEVVLRTYQEEARNAINRRLERTGRALLVLATGLGKTVVSGEVINDHLERFPCDQVLVVAHTKDLVDQLERALWRHLPKMVKTRLLTGEERPDDLDGVTCATLASAYYAVQRGYRPSLVVIDEAHHVGEDGQYSELLNALADSRQLGVTATPWRGDEYNIAHRFGEPVFKLGIEDGMRNGYLAQVDYRLFVDNIDWEVVRDASKNSYSLAELNSKLFLPERDEAIRDELAAVWGNIVEPRALIFCRTVEHAERIADLLKRNPRWSDAQAVHAKLPKRERQSRLLAFRSGAIPILTAVDILNEGVDVPDVNILCFARVTHSRRVFVQQLGRGLRLREGKERVIALDFVSDLRRIAAALNIKRELEVDEVETLQGVASSSIEFSDQRVGSLMNEWIKDAANLETAYDEARLQFPDPSATRGW</sequence>
<evidence type="ECO:0000313" key="3">
    <source>
        <dbReference type="EMBL" id="GAA4094652.1"/>
    </source>
</evidence>
<dbReference type="EMBL" id="BAAAZG010000052">
    <property type="protein sequence ID" value="GAA4094652.1"/>
    <property type="molecule type" value="Genomic_DNA"/>
</dbReference>
<dbReference type="RefSeq" id="WP_344955590.1">
    <property type="nucleotide sequence ID" value="NZ_BAAAZG010000052.1"/>
</dbReference>
<keyword evidence="4" id="KW-1185">Reference proteome</keyword>
<dbReference type="InterPro" id="IPR014001">
    <property type="entry name" value="Helicase_ATP-bd"/>
</dbReference>
<dbReference type="Gene3D" id="3.40.1350.10">
    <property type="match status" value="1"/>
</dbReference>
<dbReference type="Proteomes" id="UP001500683">
    <property type="component" value="Unassembled WGS sequence"/>
</dbReference>
<evidence type="ECO:0000259" key="2">
    <source>
        <dbReference type="PROSITE" id="PS51194"/>
    </source>
</evidence>
<proteinExistence type="predicted"/>
<dbReference type="InterPro" id="IPR006935">
    <property type="entry name" value="Helicase/UvrB_N"/>
</dbReference>
<dbReference type="Pfam" id="PF04471">
    <property type="entry name" value="Mrr_cat"/>
    <property type="match status" value="1"/>
</dbReference>
<feature type="domain" description="Helicase C-terminal" evidence="2">
    <location>
        <begin position="365"/>
        <end position="509"/>
    </location>
</feature>
<dbReference type="Pfam" id="PF04851">
    <property type="entry name" value="ResIII"/>
    <property type="match status" value="1"/>
</dbReference>
<comment type="caution">
    <text evidence="3">The sequence shown here is derived from an EMBL/GenBank/DDBJ whole genome shotgun (WGS) entry which is preliminary data.</text>
</comment>
<dbReference type="PROSITE" id="PS51194">
    <property type="entry name" value="HELICASE_CTER"/>
    <property type="match status" value="1"/>
</dbReference>
<feature type="domain" description="Helicase ATP-binding" evidence="1">
    <location>
        <begin position="154"/>
        <end position="307"/>
    </location>
</feature>
<evidence type="ECO:0008006" key="5">
    <source>
        <dbReference type="Google" id="ProtNLM"/>
    </source>
</evidence>
<dbReference type="PANTHER" id="PTHR47396:SF1">
    <property type="entry name" value="ATP-DEPENDENT HELICASE IRC3-RELATED"/>
    <property type="match status" value="1"/>
</dbReference>
<dbReference type="CDD" id="cd18799">
    <property type="entry name" value="SF2_C_EcoAI-like"/>
    <property type="match status" value="1"/>
</dbReference>
<dbReference type="SUPFAM" id="SSF52540">
    <property type="entry name" value="P-loop containing nucleoside triphosphate hydrolases"/>
    <property type="match status" value="1"/>
</dbReference>
<gene>
    <name evidence="3" type="ORF">GCM10022214_66710</name>
</gene>